<keyword evidence="1" id="KW-0472">Membrane</keyword>
<dbReference type="EMBL" id="PKKJ01000001">
    <property type="protein sequence ID" value="PKY66993.1"/>
    <property type="molecule type" value="Genomic_DNA"/>
</dbReference>
<dbReference type="Proteomes" id="UP000234545">
    <property type="component" value="Unassembled WGS sequence"/>
</dbReference>
<accession>A0A2I1I7C7</accession>
<feature type="transmembrane region" description="Helical" evidence="1">
    <location>
        <begin position="41"/>
        <end position="58"/>
    </location>
</feature>
<comment type="caution">
    <text evidence="2">The sequence shown here is derived from an EMBL/GenBank/DDBJ whole genome shotgun (WGS) entry which is preliminary data.</text>
</comment>
<evidence type="ECO:0000256" key="1">
    <source>
        <dbReference type="SAM" id="Phobius"/>
    </source>
</evidence>
<protein>
    <recommendedName>
        <fullName evidence="4">Holin</fullName>
    </recommendedName>
</protein>
<evidence type="ECO:0008006" key="4">
    <source>
        <dbReference type="Google" id="ProtNLM"/>
    </source>
</evidence>
<reference evidence="2 3" key="1">
    <citation type="submission" date="2017-12" db="EMBL/GenBank/DDBJ databases">
        <title>Phylogenetic diversity of female urinary microbiome.</title>
        <authorList>
            <person name="Thomas-White K."/>
            <person name="Wolfe A.J."/>
        </authorList>
    </citation>
    <scope>NUCLEOTIDE SEQUENCE [LARGE SCALE GENOMIC DNA]</scope>
    <source>
        <strain evidence="2 3">UMB0250</strain>
    </source>
</reference>
<name>A0A2I1I7C7_9ACTO</name>
<feature type="transmembrane region" description="Helical" evidence="1">
    <location>
        <begin position="64"/>
        <end position="85"/>
    </location>
</feature>
<evidence type="ECO:0000313" key="2">
    <source>
        <dbReference type="EMBL" id="PKY66993.1"/>
    </source>
</evidence>
<evidence type="ECO:0000313" key="3">
    <source>
        <dbReference type="Proteomes" id="UP000234545"/>
    </source>
</evidence>
<organism evidence="2 3">
    <name type="scientific">Schaalia turicensis</name>
    <dbReference type="NCBI Taxonomy" id="131111"/>
    <lineage>
        <taxon>Bacteria</taxon>
        <taxon>Bacillati</taxon>
        <taxon>Actinomycetota</taxon>
        <taxon>Actinomycetes</taxon>
        <taxon>Actinomycetales</taxon>
        <taxon>Actinomycetaceae</taxon>
        <taxon>Schaalia</taxon>
    </lineage>
</organism>
<keyword evidence="1" id="KW-1133">Transmembrane helix</keyword>
<keyword evidence="1" id="KW-0812">Transmembrane</keyword>
<proteinExistence type="predicted"/>
<dbReference type="OrthoDB" id="3260373at2"/>
<gene>
    <name evidence="2" type="ORF">CYJ25_01765</name>
</gene>
<dbReference type="RefSeq" id="WP_101627490.1">
    <property type="nucleotide sequence ID" value="NZ_PKKJ01000001.1"/>
</dbReference>
<sequence>MESLKTLAIDPFVTTVVVGILWPLVQAALDKPWWTHKRRIALVSVAATVLSVGIWATSEYPAGVEYLVAQLSALLGIFWAVYQILSNIKIGGESLLEWVGMLTPGGMPKHTERVSE</sequence>
<feature type="transmembrane region" description="Helical" evidence="1">
    <location>
        <begin position="12"/>
        <end position="29"/>
    </location>
</feature>
<dbReference type="AlphaFoldDB" id="A0A2I1I7C7"/>